<evidence type="ECO:0000313" key="15">
    <source>
        <dbReference type="EMBL" id="PIG86056.1"/>
    </source>
</evidence>
<evidence type="ECO:0000256" key="14">
    <source>
        <dbReference type="RuleBase" id="RU361193"/>
    </source>
</evidence>
<feature type="binding site" evidence="12">
    <location>
        <position position="1001"/>
    </location>
    <ligand>
        <name>Ca(2+)</name>
        <dbReference type="ChEBI" id="CHEBI:29108"/>
    </ligand>
</feature>
<evidence type="ECO:0000256" key="10">
    <source>
        <dbReference type="ARBA" id="ARBA00024790"/>
    </source>
</evidence>
<dbReference type="Pfam" id="PF01532">
    <property type="entry name" value="Glyco_hydro_47"/>
    <property type="match status" value="1"/>
</dbReference>
<dbReference type="InterPro" id="IPR036322">
    <property type="entry name" value="WD40_repeat_dom_sf"/>
</dbReference>
<feature type="repeat" description="WD" evidence="13">
    <location>
        <begin position="226"/>
        <end position="260"/>
    </location>
</feature>
<dbReference type="CDD" id="cd00200">
    <property type="entry name" value="WD40"/>
    <property type="match status" value="1"/>
</dbReference>
<evidence type="ECO:0000256" key="9">
    <source>
        <dbReference type="ARBA" id="ARBA00023329"/>
    </source>
</evidence>
<evidence type="ECO:0000256" key="8">
    <source>
        <dbReference type="ARBA" id="ARBA00023180"/>
    </source>
</evidence>
<dbReference type="UniPathway" id="UPA00378"/>
<dbReference type="GO" id="GO:0016020">
    <property type="term" value="C:membrane"/>
    <property type="evidence" value="ECO:0007669"/>
    <property type="project" value="InterPro"/>
</dbReference>
<dbReference type="SMART" id="SM00320">
    <property type="entry name" value="WD40"/>
    <property type="match status" value="7"/>
</dbReference>
<dbReference type="GO" id="GO:0005975">
    <property type="term" value="P:carbohydrate metabolic process"/>
    <property type="evidence" value="ECO:0007669"/>
    <property type="project" value="InterPro"/>
</dbReference>
<dbReference type="InterPro" id="IPR036026">
    <property type="entry name" value="Seven-hairpin_glycosidases"/>
</dbReference>
<comment type="similarity">
    <text evidence="4 14">Belongs to the glycosyl hydrolase 47 family.</text>
</comment>
<dbReference type="PROSITE" id="PS50082">
    <property type="entry name" value="WD_REPEATS_2"/>
    <property type="match status" value="7"/>
</dbReference>
<evidence type="ECO:0000256" key="5">
    <source>
        <dbReference type="ARBA" id="ARBA00022574"/>
    </source>
</evidence>
<evidence type="ECO:0000256" key="3">
    <source>
        <dbReference type="ARBA" id="ARBA00004321"/>
    </source>
</evidence>
<comment type="cofactor">
    <cofactor evidence="1">
        <name>Mg(2+)</name>
        <dbReference type="ChEBI" id="CHEBI:18420"/>
    </cofactor>
</comment>
<dbReference type="SUPFAM" id="SSF48225">
    <property type="entry name" value="Seven-hairpin glycosidases"/>
    <property type="match status" value="1"/>
</dbReference>
<dbReference type="Pfam" id="PF00400">
    <property type="entry name" value="WD40"/>
    <property type="match status" value="7"/>
</dbReference>
<feature type="repeat" description="WD" evidence="13">
    <location>
        <begin position="191"/>
        <end position="225"/>
    </location>
</feature>
<evidence type="ECO:0000256" key="13">
    <source>
        <dbReference type="PROSITE-ProRule" id="PRU00221"/>
    </source>
</evidence>
<sequence length="1495" mass="165302">MSGEKRPAQEAFGSSSQLVVKRKKSDAGFDNGTAVVKSSSQNGSLVQAWLEAPIMELTGHSGEIFTVRFDPTAQHIASGSMDRSILLWNTYGQCENYGALSGHRGAVLDLQWSRDSRTIFSASADMTLASWDLETGQRIRRHVGHEEIVNCLDISKRGQELLVSASDDGCVGIWDPRQKDAIEYLETELPITSVALSEAGNEIYSGGIDNAIHVWDLRKKSITYSMTGHMDTITSLEISPDSQTLLSNSHDSTVRTWDIRPFAPTNRLMKTYDGAPVGLEKNLVRASWDPKGERIAAGSGDRSVVVWDFKSGKLLYKLPGHKGTVNDVRFSPNGEPIIVSGSSDRTLMLGELGKSAVAMNRIPSSAGPTGYAQPERPIHVILAGDEEVLTENNGASREKVTPLPPAYGLWRSSVMPFLRAEWVMNWVLFLSLWLTMAWGMRTDQLNELRKDTEHMFYHGFDNYIRHAFPEDELRPLSCRPLVRDRDTLANAGLNDVLGNYSLTLIDSLSSLAILSSSPDDGARAWAHFQDGVRDFVKLYGDGSDGPAGQGERSRGFDIDSKVQVFETVIRGLGGLLSAHLFSVGDLPITIYSPPEAEVAFAKAWDKTSFPLDTQGIKWENGFVYNGQFLRLAVDLANRLLPAFYTETGLPYPRVNLRYGVRRHPFYANSPLNAAFSCDNTKDHENCESRRIPLVETTETCSAGAGSLVLEFTVLSRLTGDGRYEELGKRAFWAVWARRSDIGLVGAGIDAESGKWVHPYTGIGAGIDSFFEYAFKSYILLSSGERFPRDPNSSWHAFDNDFPPLSEYENSAEGFLQAWQESHASVKRHLYRGEGYQHPHLIQGDVFTGATRAFWIDSLSAFYPGLLSLAGEIDEAVGIHLLTTAVWTRFSGLPERWNVITGDIEGGLAWYSGRPEFAESTFYLYQATKDPWYLHVGEMVLRDLKRRCWTKCGWAGLQDVRSGELNDRMESFFLGETSKYLYLLFDPSHPLNNIDQPFVFSTEGHPLIIPKSTITAQHPRKTQMSVSKQINSAVCPIAPLPPLFGLSSTAARPDIFHAANLARLHLMPSRGPPEGPILDYAKGRPSVTMADLSSPTNYTFFPWTLPAELVPFNATSSPMTVRPTLDISFPSLPGMFLGSGSLERVQDGILIKAIGGLRLSMVQDVSPQNEAGTKITEFRIQVINNVPLGKDEKVYISREITFDVLDPTDPNFTRVRDSAMIDIVIDVIPENLRRRNHSGDPQGSTAEHSPKHIIGESSADDKLGAVDPSASSVKSALSSFVNHVSWLLWDESQPHSAWPAAEKKPFLRLTLPAAMASGLGSAPMPDVEDSSTFSVTGDAPKSRLPWSTIYFADELCDHRILRDIAQTHQVLVIKRGGCSFSQKLRSIAAYPPSRHALRLVIVVSYEEEPIDEKLEPQVNPFSSLAAVRAEPYLVRPYLDETQMTAGGVPRRHLISLVMVGGGAETYELLRQATGVGIKRRYTVRSQGIPVSNLYII</sequence>
<keyword evidence="12" id="KW-0106">Calcium</keyword>
<dbReference type="GO" id="GO:0005509">
    <property type="term" value="F:calcium ion binding"/>
    <property type="evidence" value="ECO:0007669"/>
    <property type="project" value="InterPro"/>
</dbReference>
<protein>
    <recommendedName>
        <fullName evidence="14">alpha-1,2-Mannosidase</fullName>
        <ecNumber evidence="14">3.2.1.-</ecNumber>
    </recommendedName>
</protein>
<keyword evidence="8" id="KW-0325">Glycoprotein</keyword>
<keyword evidence="5 13" id="KW-0853">WD repeat</keyword>
<dbReference type="InterPro" id="IPR015943">
    <property type="entry name" value="WD40/YVTN_repeat-like_dom_sf"/>
</dbReference>
<dbReference type="GO" id="GO:0036503">
    <property type="term" value="P:ERAD pathway"/>
    <property type="evidence" value="ECO:0007669"/>
    <property type="project" value="UniProtKB-ARBA"/>
</dbReference>
<dbReference type="Gene3D" id="1.50.10.10">
    <property type="match status" value="1"/>
</dbReference>
<dbReference type="Gene3D" id="2.130.10.10">
    <property type="entry name" value="YVTN repeat-like/Quinoprotein amine dehydrogenase"/>
    <property type="match status" value="1"/>
</dbReference>
<proteinExistence type="inferred from homology"/>
<comment type="caution">
    <text evidence="15">The sequence shown here is derived from an EMBL/GenBank/DDBJ whole genome shotgun (WGS) entry which is preliminary data.</text>
</comment>
<dbReference type="PRINTS" id="PR00320">
    <property type="entry name" value="GPROTEINBRPT"/>
</dbReference>
<feature type="repeat" description="WD" evidence="13">
    <location>
        <begin position="57"/>
        <end position="89"/>
    </location>
</feature>
<evidence type="ECO:0000256" key="7">
    <source>
        <dbReference type="ARBA" id="ARBA00022824"/>
    </source>
</evidence>
<dbReference type="SUPFAM" id="SSF50978">
    <property type="entry name" value="WD40 repeat-like"/>
    <property type="match status" value="1"/>
</dbReference>
<dbReference type="GO" id="GO:0060205">
    <property type="term" value="C:cytoplasmic vesicle lumen"/>
    <property type="evidence" value="ECO:0007669"/>
    <property type="project" value="UniProtKB-SubCell"/>
</dbReference>
<dbReference type="GO" id="GO:0004571">
    <property type="term" value="F:mannosyl-oligosaccharide 1,2-alpha-mannosidase activity"/>
    <property type="evidence" value="ECO:0007669"/>
    <property type="project" value="InterPro"/>
</dbReference>
<name>A0A2G7FZN9_9EURO</name>
<keyword evidence="14" id="KW-0326">Glycosidase</keyword>
<dbReference type="InterPro" id="IPR001382">
    <property type="entry name" value="Glyco_hydro_47"/>
</dbReference>
<dbReference type="InterPro" id="IPR020472">
    <property type="entry name" value="WD40_PAC1"/>
</dbReference>
<feature type="repeat" description="WD" evidence="13">
    <location>
        <begin position="287"/>
        <end position="317"/>
    </location>
</feature>
<keyword evidence="16" id="KW-1185">Reference proteome</keyword>
<evidence type="ECO:0000256" key="2">
    <source>
        <dbReference type="ARBA" id="ARBA00004240"/>
    </source>
</evidence>
<evidence type="ECO:0000256" key="6">
    <source>
        <dbReference type="ARBA" id="ARBA00022737"/>
    </source>
</evidence>
<dbReference type="InterPro" id="IPR012341">
    <property type="entry name" value="6hp_glycosidase-like_sf"/>
</dbReference>
<dbReference type="PRINTS" id="PR00747">
    <property type="entry name" value="GLYHDRLASE47"/>
</dbReference>
<evidence type="ECO:0000256" key="1">
    <source>
        <dbReference type="ARBA" id="ARBA00001946"/>
    </source>
</evidence>
<comment type="subcellular location">
    <subcellularLocation>
        <location evidence="3">Cytoplasmic vesicle lumen</location>
    </subcellularLocation>
    <subcellularLocation>
        <location evidence="2">Endoplasmic reticulum</location>
    </subcellularLocation>
</comment>
<evidence type="ECO:0000256" key="11">
    <source>
        <dbReference type="PIRSR" id="PIRSR601382-1"/>
    </source>
</evidence>
<evidence type="ECO:0000256" key="4">
    <source>
        <dbReference type="ARBA" id="ARBA00007658"/>
    </source>
</evidence>
<keyword evidence="9" id="KW-0968">Cytoplasmic vesicle</keyword>
<dbReference type="STRING" id="656916.A0A2G7FZN9"/>
<feature type="repeat" description="WD" evidence="13">
    <location>
        <begin position="318"/>
        <end position="360"/>
    </location>
</feature>
<dbReference type="InterPro" id="IPR019775">
    <property type="entry name" value="WD40_repeat_CS"/>
</dbReference>
<comment type="cofactor">
    <cofactor evidence="12">
        <name>Ca(2+)</name>
        <dbReference type="ChEBI" id="CHEBI:29108"/>
    </cofactor>
</comment>
<keyword evidence="7" id="KW-0256">Endoplasmic reticulum</keyword>
<reference evidence="15 16" key="1">
    <citation type="submission" date="2017-05" db="EMBL/GenBank/DDBJ databases">
        <title>Genome sequence for an aflatoxigenic pathogen of Argentinian peanut, Aspergillus arachidicola.</title>
        <authorList>
            <person name="Moore G."/>
            <person name="Beltz S.B."/>
            <person name="Mack B.M."/>
        </authorList>
    </citation>
    <scope>NUCLEOTIDE SEQUENCE [LARGE SCALE GENOMIC DNA]</scope>
    <source>
        <strain evidence="15 16">CBS 117610</strain>
    </source>
</reference>
<feature type="repeat" description="WD" evidence="13">
    <location>
        <begin position="100"/>
        <end position="141"/>
    </location>
</feature>
<dbReference type="GO" id="GO:0044322">
    <property type="term" value="C:endoplasmic reticulum quality control compartment"/>
    <property type="evidence" value="ECO:0007669"/>
    <property type="project" value="GOC"/>
</dbReference>
<dbReference type="Proteomes" id="UP000231358">
    <property type="component" value="Unassembled WGS sequence"/>
</dbReference>
<dbReference type="InterPro" id="IPR001680">
    <property type="entry name" value="WD40_rpt"/>
</dbReference>
<keyword evidence="12" id="KW-0479">Metal-binding</keyword>
<dbReference type="PANTHER" id="PTHR45679:SF5">
    <property type="entry name" value="ER DEGRADATION-ENHANCING ALPHA-MANNOSIDASE-LIKE PROTEIN 1"/>
    <property type="match status" value="1"/>
</dbReference>
<accession>A0A2G7FZN9</accession>
<feature type="active site" evidence="11">
    <location>
        <position position="915"/>
    </location>
</feature>
<evidence type="ECO:0000313" key="16">
    <source>
        <dbReference type="Proteomes" id="UP000231358"/>
    </source>
</evidence>
<dbReference type="PROSITE" id="PS00678">
    <property type="entry name" value="WD_REPEATS_1"/>
    <property type="match status" value="3"/>
</dbReference>
<keyword evidence="6" id="KW-0677">Repeat</keyword>
<dbReference type="PANTHER" id="PTHR45679">
    <property type="entry name" value="ER DEGRADATION-ENHANCING ALPHA-MANNOSIDASE-LIKE PROTEIN 2"/>
    <property type="match status" value="1"/>
</dbReference>
<dbReference type="InterPro" id="IPR044674">
    <property type="entry name" value="EDEM1/2/3"/>
</dbReference>
<dbReference type="EMBL" id="NEXV01000280">
    <property type="protein sequence ID" value="PIG86056.1"/>
    <property type="molecule type" value="Genomic_DNA"/>
</dbReference>
<dbReference type="GO" id="GO:1904380">
    <property type="term" value="P:endoplasmic reticulum mannose trimming"/>
    <property type="evidence" value="ECO:0007669"/>
    <property type="project" value="InterPro"/>
</dbReference>
<evidence type="ECO:0000256" key="12">
    <source>
        <dbReference type="PIRSR" id="PIRSR601382-2"/>
    </source>
</evidence>
<keyword evidence="14 15" id="KW-0378">Hydrolase</keyword>
<dbReference type="EC" id="3.2.1.-" evidence="14"/>
<dbReference type="PROSITE" id="PS50294">
    <property type="entry name" value="WD_REPEATS_REGION"/>
    <property type="match status" value="5"/>
</dbReference>
<feature type="active site" description="Proton donor" evidence="11">
    <location>
        <position position="894"/>
    </location>
</feature>
<comment type="function">
    <text evidence="10">Involved in the maturation of Asn-linked oligosaccharides. Progressively trims alpha-1,2-linked mannose residues from Man(9)GlcNAc(2) to produce Man(5)GlcNAc(2).</text>
</comment>
<organism evidence="15 16">
    <name type="scientific">Aspergillus arachidicola</name>
    <dbReference type="NCBI Taxonomy" id="656916"/>
    <lineage>
        <taxon>Eukaryota</taxon>
        <taxon>Fungi</taxon>
        <taxon>Dikarya</taxon>
        <taxon>Ascomycota</taxon>
        <taxon>Pezizomycotina</taxon>
        <taxon>Eurotiomycetes</taxon>
        <taxon>Eurotiomycetidae</taxon>
        <taxon>Eurotiales</taxon>
        <taxon>Aspergillaceae</taxon>
        <taxon>Aspergillus</taxon>
        <taxon>Aspergillus subgen. Circumdati</taxon>
    </lineage>
</organism>
<feature type="repeat" description="WD" evidence="13">
    <location>
        <begin position="142"/>
        <end position="184"/>
    </location>
</feature>
<feature type="active site" evidence="11">
    <location>
        <position position="767"/>
    </location>
</feature>
<feature type="active site" description="Proton donor" evidence="11">
    <location>
        <position position="566"/>
    </location>
</feature>
<gene>
    <name evidence="15" type="ORF">AARAC_004929</name>
</gene>